<reference evidence="1" key="1">
    <citation type="submission" date="2016-08" db="EMBL/GenBank/DDBJ databases">
        <authorList>
            <person name="Ngugi D.K."/>
            <person name="Miyake S."/>
            <person name="Stingl U."/>
        </authorList>
    </citation>
    <scope>NUCLEOTIDE SEQUENCE</scope>
    <source>
        <strain evidence="1">SCG-B11WGA-EpuloA1</strain>
    </source>
</reference>
<name>A0ACC8XFP9_9FIRM</name>
<evidence type="ECO:0000313" key="2">
    <source>
        <dbReference type="Proteomes" id="UP000188605"/>
    </source>
</evidence>
<sequence length="180" mass="20677">MIVIMGSPHTNGNVAHAVDALIDGANQNNVKCRKYELCQMNIKNCIGCRKCIYNGGICVLEDDMHEVFEQIKSADIVVIASPIYICQVNGFTKTFIDRLYPLTDKWHKPRFGKKELIMLYTYGAPVPLLFRRYMKQTGKDLKAMGLKLKKIIVLPWCTSIDKTKNNERRLKKLRYIGSKF</sequence>
<organism evidence="1 2">
    <name type="scientific">Candidatus Epulonipiscium fishelsonii</name>
    <dbReference type="NCBI Taxonomy" id="77094"/>
    <lineage>
        <taxon>Bacteria</taxon>
        <taxon>Bacillati</taxon>
        <taxon>Bacillota</taxon>
        <taxon>Clostridia</taxon>
        <taxon>Lachnospirales</taxon>
        <taxon>Lachnospiraceae</taxon>
        <taxon>Candidatus Epulonipiscium</taxon>
    </lineage>
</organism>
<keyword evidence="2" id="KW-1185">Reference proteome</keyword>
<protein>
    <submittedName>
        <fullName evidence="1">Uncharacterized protein</fullName>
    </submittedName>
</protein>
<dbReference type="EMBL" id="LJDB01000022">
    <property type="protein sequence ID" value="ONI42092.1"/>
    <property type="molecule type" value="Genomic_DNA"/>
</dbReference>
<proteinExistence type="predicted"/>
<accession>A0ACC8XFP9</accession>
<dbReference type="Proteomes" id="UP000188605">
    <property type="component" value="Unassembled WGS sequence"/>
</dbReference>
<comment type="caution">
    <text evidence="1">The sequence shown here is derived from an EMBL/GenBank/DDBJ whole genome shotgun (WGS) entry which is preliminary data.</text>
</comment>
<evidence type="ECO:0000313" key="1">
    <source>
        <dbReference type="EMBL" id="ONI42092.1"/>
    </source>
</evidence>
<gene>
    <name evidence="1" type="ORF">AN396_00520</name>
</gene>